<dbReference type="GO" id="GO:0009252">
    <property type="term" value="P:peptidoglycan biosynthetic process"/>
    <property type="evidence" value="ECO:0007669"/>
    <property type="project" value="UniProtKB-KW"/>
</dbReference>
<organism evidence="23">
    <name type="scientific">marine sediment metagenome</name>
    <dbReference type="NCBI Taxonomy" id="412755"/>
    <lineage>
        <taxon>unclassified sequences</taxon>
        <taxon>metagenomes</taxon>
        <taxon>ecological metagenomes</taxon>
    </lineage>
</organism>
<feature type="domain" description="Glycosyl transferase family 51" evidence="21">
    <location>
        <begin position="174"/>
        <end position="344"/>
    </location>
</feature>
<sequence length="786" mass="87693">MAQKTARKKSSAKTTRKRSSVKTKRSSRFFSFTNLMKIGFTLLVIFGLIIGFLDIQIRSQFEGKHWAVPAKVYARPLELYSGVPLSMTDLKIELRGLGYQFTSQASRPGQASFSSSKAIINTRGFNFPDGKEISQKVVLDFQGSSVINVTDYHGVSIPLLRLEPVLIGGIYPLNNEDRDLIQLQDAPQSLIDSLIAIEDRDFYEHHGISTKGIARAMWANIKAGAFVQGGSTLTQQLIKNFYLTSDRSLVRKLLEIPMAMLLELHYSKEAILEAYLNEVYLAQDGARAIHGFGLGAHYFFAQPLQELKLHQVALLAGLVKGPSYYDPRRHPERAKRRRNLVLKVLYDQEKITQSQYEKAIAAPLDVVRKGTLLKEAYPAFLDLVKRQLRVNYRDEDLSSEGLKVFTSLDPITQYQAEQSLTQTIDRLEKTYGKKIAALQGSMVVTEPQTGEVLALIGDKKTRYKGFNRALDSDRPIGSLIKPAVYLTALEQGYTLASPLDDSPYQLKLPNGQVWQPQNFSKQSHQSPLLIDALAHSYNISTVRLGMAVGLDKVIDTIHRLGIKQALKAYPSLLLGAQGMSALDVANMYQTIAANGFQMPARSIRVVTDSQNDALSSYPFQLKQTVRAENNYLIQTAMQEVTRAGTAQSIYQRLPSDINVAGKTGTTDEQRDSWFAGFSGNRLAVVWLGLDNNHPLPFTGSGGALKVWKQFMASQPLQSFDAPKPDDIEWKWIDRASGKLSSEQCDGARQLPFIKGTEPVEAISCVNTSSQQDNPVSRSLNWIKNWF</sequence>
<evidence type="ECO:0000256" key="3">
    <source>
        <dbReference type="ARBA" id="ARBA00018637"/>
    </source>
</evidence>
<proteinExistence type="predicted"/>
<evidence type="ECO:0000256" key="13">
    <source>
        <dbReference type="ARBA" id="ARBA00023251"/>
    </source>
</evidence>
<evidence type="ECO:0000256" key="8">
    <source>
        <dbReference type="ARBA" id="ARBA00022679"/>
    </source>
</evidence>
<keyword evidence="4" id="KW-1003">Cell membrane</keyword>
<evidence type="ECO:0000256" key="18">
    <source>
        <dbReference type="ARBA" id="ARBA00049902"/>
    </source>
</evidence>
<dbReference type="GO" id="GO:0005886">
    <property type="term" value="C:plasma membrane"/>
    <property type="evidence" value="ECO:0007669"/>
    <property type="project" value="UniProtKB-SubCell"/>
</dbReference>
<keyword evidence="13" id="KW-0046">Antibiotic resistance</keyword>
<comment type="subcellular location">
    <subcellularLocation>
        <location evidence="2">Cell membrane</location>
    </subcellularLocation>
</comment>
<dbReference type="GO" id="GO:0030288">
    <property type="term" value="C:outer membrane-bounded periplasmic space"/>
    <property type="evidence" value="ECO:0007669"/>
    <property type="project" value="TreeGrafter"/>
</dbReference>
<dbReference type="Gene3D" id="3.40.710.10">
    <property type="entry name" value="DD-peptidase/beta-lactamase superfamily"/>
    <property type="match status" value="1"/>
</dbReference>
<evidence type="ECO:0000259" key="21">
    <source>
        <dbReference type="Pfam" id="PF00912"/>
    </source>
</evidence>
<evidence type="ECO:0000256" key="15">
    <source>
        <dbReference type="ARBA" id="ARBA00023316"/>
    </source>
</evidence>
<dbReference type="Pfam" id="PF00912">
    <property type="entry name" value="Transgly"/>
    <property type="match status" value="1"/>
</dbReference>
<dbReference type="GO" id="GO:0008955">
    <property type="term" value="F:peptidoglycan glycosyltransferase activity"/>
    <property type="evidence" value="ECO:0007669"/>
    <property type="project" value="UniProtKB-EC"/>
</dbReference>
<dbReference type="SUPFAM" id="SSF53955">
    <property type="entry name" value="Lysozyme-like"/>
    <property type="match status" value="1"/>
</dbReference>
<dbReference type="GO" id="GO:0008658">
    <property type="term" value="F:penicillin binding"/>
    <property type="evidence" value="ECO:0007669"/>
    <property type="project" value="InterPro"/>
</dbReference>
<keyword evidence="12" id="KW-0472">Membrane</keyword>
<comment type="function">
    <text evidence="1">Cell wall formation. Synthesis of cross-linked peptidoglycan from the lipid intermediates. The enzyme has a penicillin-insensitive transglycosylase N-terminal domain (formation of linear glycan strands) and a penicillin-sensitive transpeptidase C-terminal domain (cross-linking of the peptide subunits).</text>
</comment>
<keyword evidence="11" id="KW-0573">Peptidoglycan synthesis</keyword>
<dbReference type="InterPro" id="IPR036950">
    <property type="entry name" value="PBP_transglycosylase"/>
</dbReference>
<keyword evidence="15" id="KW-0961">Cell wall biogenesis/degradation</keyword>
<dbReference type="PANTHER" id="PTHR32282">
    <property type="entry name" value="BINDING PROTEIN TRANSPEPTIDASE, PUTATIVE-RELATED"/>
    <property type="match status" value="1"/>
</dbReference>
<dbReference type="PANTHER" id="PTHR32282:SF11">
    <property type="entry name" value="PENICILLIN-BINDING PROTEIN 1B"/>
    <property type="match status" value="1"/>
</dbReference>
<evidence type="ECO:0000256" key="19">
    <source>
        <dbReference type="SAM" id="MobiDB-lite"/>
    </source>
</evidence>
<keyword evidence="7" id="KW-0328">Glycosyltransferase</keyword>
<dbReference type="AlphaFoldDB" id="A0A0F9TUX3"/>
<evidence type="ECO:0000256" key="6">
    <source>
        <dbReference type="ARBA" id="ARBA00022670"/>
    </source>
</evidence>
<name>A0A0F9TUX3_9ZZZZ</name>
<evidence type="ECO:0000313" key="23">
    <source>
        <dbReference type="EMBL" id="KKN45183.1"/>
    </source>
</evidence>
<evidence type="ECO:0000256" key="2">
    <source>
        <dbReference type="ARBA" id="ARBA00004236"/>
    </source>
</evidence>
<evidence type="ECO:0000256" key="7">
    <source>
        <dbReference type="ARBA" id="ARBA00022676"/>
    </source>
</evidence>
<dbReference type="InterPro" id="IPR012338">
    <property type="entry name" value="Beta-lactam/transpept-like"/>
</dbReference>
<dbReference type="FunFam" id="1.10.3810.10:FF:000001">
    <property type="entry name" value="Penicillin-binding protein 1A"/>
    <property type="match status" value="1"/>
</dbReference>
<feature type="region of interest" description="Disordered" evidence="19">
    <location>
        <begin position="1"/>
        <end position="20"/>
    </location>
</feature>
<dbReference type="InterPro" id="IPR011813">
    <property type="entry name" value="PBP_1b"/>
</dbReference>
<keyword evidence="10" id="KW-0133">Cell shape</keyword>
<dbReference type="GO" id="GO:0008360">
    <property type="term" value="P:regulation of cell shape"/>
    <property type="evidence" value="ECO:0007669"/>
    <property type="project" value="UniProtKB-KW"/>
</dbReference>
<keyword evidence="14" id="KW-0511">Multifunctional enzyme</keyword>
<comment type="caution">
    <text evidence="23">The sequence shown here is derived from an EMBL/GenBank/DDBJ whole genome shotgun (WGS) entry which is preliminary data.</text>
</comment>
<evidence type="ECO:0000256" key="16">
    <source>
        <dbReference type="ARBA" id="ARBA00032454"/>
    </source>
</evidence>
<reference evidence="23" key="1">
    <citation type="journal article" date="2015" name="Nature">
        <title>Complex archaea that bridge the gap between prokaryotes and eukaryotes.</title>
        <authorList>
            <person name="Spang A."/>
            <person name="Saw J.H."/>
            <person name="Jorgensen S.L."/>
            <person name="Zaremba-Niedzwiedzka K."/>
            <person name="Martijn J."/>
            <person name="Lind A.E."/>
            <person name="van Eijk R."/>
            <person name="Schleper C."/>
            <person name="Guy L."/>
            <person name="Ettema T.J."/>
        </authorList>
    </citation>
    <scope>NUCLEOTIDE SEQUENCE</scope>
</reference>
<dbReference type="Pfam" id="PF00905">
    <property type="entry name" value="Transpeptidase"/>
    <property type="match status" value="1"/>
</dbReference>
<dbReference type="GO" id="GO:0004180">
    <property type="term" value="F:carboxypeptidase activity"/>
    <property type="evidence" value="ECO:0007669"/>
    <property type="project" value="UniProtKB-KW"/>
</dbReference>
<feature type="domain" description="Bifunctional transglycosylase second" evidence="22">
    <location>
        <begin position="79"/>
        <end position="162"/>
    </location>
</feature>
<dbReference type="SUPFAM" id="SSF56601">
    <property type="entry name" value="beta-lactamase/transpeptidase-like"/>
    <property type="match status" value="1"/>
</dbReference>
<evidence type="ECO:0000259" key="22">
    <source>
        <dbReference type="Pfam" id="PF14814"/>
    </source>
</evidence>
<evidence type="ECO:0000256" key="9">
    <source>
        <dbReference type="ARBA" id="ARBA00022801"/>
    </source>
</evidence>
<evidence type="ECO:0000256" key="10">
    <source>
        <dbReference type="ARBA" id="ARBA00022960"/>
    </source>
</evidence>
<dbReference type="Gene3D" id="3.30.2060.10">
    <property type="entry name" value="Penicillin-binding protein 1b domain"/>
    <property type="match status" value="1"/>
</dbReference>
<comment type="catalytic activity">
    <reaction evidence="18">
        <text>[GlcNAc-(1-&gt;4)-Mur2Ac(oyl-L-Ala-gamma-D-Glu-L-Lys-D-Ala-D-Ala)](n)-di-trans,octa-cis-undecaprenyl diphosphate + beta-D-GlcNAc-(1-&gt;4)-Mur2Ac(oyl-L-Ala-gamma-D-Glu-L-Lys-D-Ala-D-Ala)-di-trans,octa-cis-undecaprenyl diphosphate = [GlcNAc-(1-&gt;4)-Mur2Ac(oyl-L-Ala-gamma-D-Glu-L-Lys-D-Ala-D-Ala)](n+1)-di-trans,octa-cis-undecaprenyl diphosphate + di-trans,octa-cis-undecaprenyl diphosphate + H(+)</text>
        <dbReference type="Rhea" id="RHEA:23708"/>
        <dbReference type="Rhea" id="RHEA-COMP:9602"/>
        <dbReference type="Rhea" id="RHEA-COMP:9603"/>
        <dbReference type="ChEBI" id="CHEBI:15378"/>
        <dbReference type="ChEBI" id="CHEBI:58405"/>
        <dbReference type="ChEBI" id="CHEBI:60033"/>
        <dbReference type="ChEBI" id="CHEBI:78435"/>
        <dbReference type="EC" id="2.4.99.28"/>
    </reaction>
</comment>
<keyword evidence="5" id="KW-0121">Carboxypeptidase</keyword>
<dbReference type="PIRSF" id="PIRSF002799">
    <property type="entry name" value="PBP_1b"/>
    <property type="match status" value="1"/>
</dbReference>
<dbReference type="EMBL" id="LAZR01001407">
    <property type="protein sequence ID" value="KKN45183.1"/>
    <property type="molecule type" value="Genomic_DNA"/>
</dbReference>
<evidence type="ECO:0000256" key="11">
    <source>
        <dbReference type="ARBA" id="ARBA00022984"/>
    </source>
</evidence>
<dbReference type="EC" id="2.4.99.28" evidence="17"/>
<evidence type="ECO:0000256" key="17">
    <source>
        <dbReference type="ARBA" id="ARBA00044770"/>
    </source>
</evidence>
<protein>
    <recommendedName>
        <fullName evidence="3">Penicillin-binding protein 1B</fullName>
        <ecNumber evidence="17">2.4.99.28</ecNumber>
    </recommendedName>
    <alternativeName>
        <fullName evidence="16">Murein polymerase</fullName>
    </alternativeName>
</protein>
<evidence type="ECO:0000256" key="5">
    <source>
        <dbReference type="ARBA" id="ARBA00022645"/>
    </source>
</evidence>
<keyword evidence="9" id="KW-0378">Hydrolase</keyword>
<evidence type="ECO:0000256" key="12">
    <source>
        <dbReference type="ARBA" id="ARBA00023136"/>
    </source>
</evidence>
<dbReference type="Pfam" id="PF14814">
    <property type="entry name" value="UB2H"/>
    <property type="match status" value="1"/>
</dbReference>
<evidence type="ECO:0000256" key="4">
    <source>
        <dbReference type="ARBA" id="ARBA00022475"/>
    </source>
</evidence>
<evidence type="ECO:0000259" key="20">
    <source>
        <dbReference type="Pfam" id="PF00905"/>
    </source>
</evidence>
<keyword evidence="8" id="KW-0808">Transferase</keyword>
<dbReference type="GO" id="GO:0006508">
    <property type="term" value="P:proteolysis"/>
    <property type="evidence" value="ECO:0007669"/>
    <property type="project" value="UniProtKB-KW"/>
</dbReference>
<keyword evidence="6" id="KW-0645">Protease</keyword>
<dbReference type="InterPro" id="IPR050396">
    <property type="entry name" value="Glycosyltr_51/Transpeptidase"/>
</dbReference>
<dbReference type="NCBIfam" id="TIGR02071">
    <property type="entry name" value="PBP_1b"/>
    <property type="match status" value="1"/>
</dbReference>
<dbReference type="GO" id="GO:0009274">
    <property type="term" value="C:peptidoglycan-based cell wall"/>
    <property type="evidence" value="ECO:0007669"/>
    <property type="project" value="InterPro"/>
</dbReference>
<dbReference type="InterPro" id="IPR023346">
    <property type="entry name" value="Lysozyme-like_dom_sf"/>
</dbReference>
<dbReference type="InterPro" id="IPR028166">
    <property type="entry name" value="UB2H"/>
</dbReference>
<dbReference type="GO" id="GO:0071555">
    <property type="term" value="P:cell wall organization"/>
    <property type="evidence" value="ECO:0007669"/>
    <property type="project" value="UniProtKB-KW"/>
</dbReference>
<dbReference type="InterPro" id="IPR001264">
    <property type="entry name" value="Glyco_trans_51"/>
</dbReference>
<dbReference type="GO" id="GO:0046677">
    <property type="term" value="P:response to antibiotic"/>
    <property type="evidence" value="ECO:0007669"/>
    <property type="project" value="UniProtKB-KW"/>
</dbReference>
<evidence type="ECO:0000256" key="14">
    <source>
        <dbReference type="ARBA" id="ARBA00023268"/>
    </source>
</evidence>
<evidence type="ECO:0000256" key="1">
    <source>
        <dbReference type="ARBA" id="ARBA00002624"/>
    </source>
</evidence>
<dbReference type="Gene3D" id="1.10.3810.10">
    <property type="entry name" value="Biosynthetic peptidoglycan transglycosylase-like"/>
    <property type="match status" value="1"/>
</dbReference>
<dbReference type="InterPro" id="IPR001460">
    <property type="entry name" value="PCN-bd_Tpept"/>
</dbReference>
<gene>
    <name evidence="23" type="ORF">LCGC14_0685630</name>
</gene>
<accession>A0A0F9TUX3</accession>
<feature type="domain" description="Penicillin-binding protein transpeptidase" evidence="20">
    <location>
        <begin position="440"/>
        <end position="685"/>
    </location>
</feature>